<dbReference type="SUPFAM" id="SSF47413">
    <property type="entry name" value="lambda repressor-like DNA-binding domains"/>
    <property type="match status" value="1"/>
</dbReference>
<reference evidence="3 4" key="1">
    <citation type="submission" date="2023-07" db="EMBL/GenBank/DDBJ databases">
        <title>Genomic Encyclopedia of Type Strains, Phase IV (KMG-IV): sequencing the most valuable type-strain genomes for metagenomic binning, comparative biology and taxonomic classification.</title>
        <authorList>
            <person name="Goeker M."/>
        </authorList>
    </citation>
    <scope>NUCLEOTIDE SEQUENCE [LARGE SCALE GENOMIC DNA]</scope>
    <source>
        <strain evidence="3 4">DSM 22616</strain>
    </source>
</reference>
<dbReference type="SMART" id="SM00530">
    <property type="entry name" value="HTH_XRE"/>
    <property type="match status" value="1"/>
</dbReference>
<dbReference type="RefSeq" id="WP_307495218.1">
    <property type="nucleotide sequence ID" value="NZ_JAUSTN010000006.1"/>
</dbReference>
<dbReference type="PROSITE" id="PS50943">
    <property type="entry name" value="HTH_CROC1"/>
    <property type="match status" value="1"/>
</dbReference>
<proteinExistence type="predicted"/>
<organism evidence="3 4">
    <name type="scientific">Peptoniphilus koenoeneniae</name>
    <dbReference type="NCBI Taxonomy" id="507751"/>
    <lineage>
        <taxon>Bacteria</taxon>
        <taxon>Bacillati</taxon>
        <taxon>Bacillota</taxon>
        <taxon>Tissierellia</taxon>
        <taxon>Tissierellales</taxon>
        <taxon>Peptoniphilaceae</taxon>
        <taxon>Peptoniphilus</taxon>
    </lineage>
</organism>
<dbReference type="Pfam" id="PF01381">
    <property type="entry name" value="HTH_3"/>
    <property type="match status" value="1"/>
</dbReference>
<protein>
    <submittedName>
        <fullName evidence="3">Transcriptional regulator with XRE-family HTH domain</fullName>
    </submittedName>
</protein>
<sequence length="183" mass="20935">MDFSERLKTIRKIKGLTQKELAEKVGVERATIAGYETNRSNPNFEILIKISKVLNISSDYLIGKDDHQGTKSYRVPIIKNSSIGPQQTMEYVVIEDSIDNNKYFAVRSDLNLDDIHGKKIIIFKSDLKPKNGDLIIFDEEDSGKIARYYREKNKTVLVFEDKTIKILDLVKIIAVAVEVRTQL</sequence>
<evidence type="ECO:0000259" key="2">
    <source>
        <dbReference type="PROSITE" id="PS50943"/>
    </source>
</evidence>
<dbReference type="CDD" id="cd00093">
    <property type="entry name" value="HTH_XRE"/>
    <property type="match status" value="1"/>
</dbReference>
<dbReference type="Gene3D" id="1.10.260.40">
    <property type="entry name" value="lambda repressor-like DNA-binding domains"/>
    <property type="match status" value="1"/>
</dbReference>
<dbReference type="Proteomes" id="UP001236559">
    <property type="component" value="Unassembled WGS sequence"/>
</dbReference>
<accession>A0ABU0AVU5</accession>
<keyword evidence="1" id="KW-0238">DNA-binding</keyword>
<evidence type="ECO:0000313" key="3">
    <source>
        <dbReference type="EMBL" id="MDQ0275324.1"/>
    </source>
</evidence>
<dbReference type="PANTHER" id="PTHR46558:SF11">
    <property type="entry name" value="HTH-TYPE TRANSCRIPTIONAL REGULATOR XRE"/>
    <property type="match status" value="1"/>
</dbReference>
<dbReference type="EMBL" id="JAUSTN010000006">
    <property type="protein sequence ID" value="MDQ0275324.1"/>
    <property type="molecule type" value="Genomic_DNA"/>
</dbReference>
<dbReference type="InterPro" id="IPR001387">
    <property type="entry name" value="Cro/C1-type_HTH"/>
</dbReference>
<dbReference type="PANTHER" id="PTHR46558">
    <property type="entry name" value="TRACRIPTIONAL REGULATORY PROTEIN-RELATED-RELATED"/>
    <property type="match status" value="1"/>
</dbReference>
<feature type="domain" description="HTH cro/C1-type" evidence="2">
    <location>
        <begin position="7"/>
        <end position="61"/>
    </location>
</feature>
<name>A0ABU0AVU5_9FIRM</name>
<evidence type="ECO:0000313" key="4">
    <source>
        <dbReference type="Proteomes" id="UP001236559"/>
    </source>
</evidence>
<evidence type="ECO:0000256" key="1">
    <source>
        <dbReference type="ARBA" id="ARBA00023125"/>
    </source>
</evidence>
<comment type="caution">
    <text evidence="3">The sequence shown here is derived from an EMBL/GenBank/DDBJ whole genome shotgun (WGS) entry which is preliminary data.</text>
</comment>
<keyword evidence="4" id="KW-1185">Reference proteome</keyword>
<gene>
    <name evidence="3" type="ORF">J2S72_001349</name>
</gene>
<dbReference type="InterPro" id="IPR010982">
    <property type="entry name" value="Lambda_DNA-bd_dom_sf"/>
</dbReference>